<dbReference type="Gene3D" id="3.40.50.300">
    <property type="entry name" value="P-loop containing nucleotide triphosphate hydrolases"/>
    <property type="match status" value="2"/>
</dbReference>
<evidence type="ECO:0000256" key="5">
    <source>
        <dbReference type="ARBA" id="ARBA00022741"/>
    </source>
</evidence>
<feature type="domain" description="ABC transporter" evidence="9">
    <location>
        <begin position="6"/>
        <end position="242"/>
    </location>
</feature>
<evidence type="ECO:0000256" key="1">
    <source>
        <dbReference type="ARBA" id="ARBA00022448"/>
    </source>
</evidence>
<evidence type="ECO:0000313" key="11">
    <source>
        <dbReference type="Proteomes" id="UP000076226"/>
    </source>
</evidence>
<dbReference type="InterPro" id="IPR017871">
    <property type="entry name" value="ABC_transporter-like_CS"/>
</dbReference>
<organism evidence="10 11">
    <name type="scientific">Geobacillus subterraneus</name>
    <dbReference type="NCBI Taxonomy" id="129338"/>
    <lineage>
        <taxon>Bacteria</taxon>
        <taxon>Bacillati</taxon>
        <taxon>Bacillota</taxon>
        <taxon>Bacilli</taxon>
        <taxon>Bacillales</taxon>
        <taxon>Anoxybacillaceae</taxon>
        <taxon>Geobacillus</taxon>
    </lineage>
</organism>
<dbReference type="CDD" id="cd03216">
    <property type="entry name" value="ABC_Carb_Monos_I"/>
    <property type="match status" value="1"/>
</dbReference>
<dbReference type="SUPFAM" id="SSF52540">
    <property type="entry name" value="P-loop containing nucleoside triphosphate hydrolases"/>
    <property type="match status" value="2"/>
</dbReference>
<keyword evidence="7" id="KW-1278">Translocase</keyword>
<proteinExistence type="predicted"/>
<dbReference type="CDD" id="cd03215">
    <property type="entry name" value="ABC_Carb_Monos_II"/>
    <property type="match status" value="1"/>
</dbReference>
<evidence type="ECO:0000256" key="6">
    <source>
        <dbReference type="ARBA" id="ARBA00022840"/>
    </source>
</evidence>
<name>A0ABM6A7P2_9BACL</name>
<accession>A0ABM6A7P2</accession>
<keyword evidence="4" id="KW-0677">Repeat</keyword>
<evidence type="ECO:0000256" key="2">
    <source>
        <dbReference type="ARBA" id="ARBA00022475"/>
    </source>
</evidence>
<dbReference type="PROSITE" id="PS50893">
    <property type="entry name" value="ABC_TRANSPORTER_2"/>
    <property type="match status" value="2"/>
</dbReference>
<dbReference type="GO" id="GO:0005524">
    <property type="term" value="F:ATP binding"/>
    <property type="evidence" value="ECO:0007669"/>
    <property type="project" value="UniProtKB-KW"/>
</dbReference>
<keyword evidence="6 10" id="KW-0067">ATP-binding</keyword>
<dbReference type="PANTHER" id="PTHR43790">
    <property type="entry name" value="CARBOHYDRATE TRANSPORT ATP-BINDING PROTEIN MG119-RELATED"/>
    <property type="match status" value="1"/>
</dbReference>
<evidence type="ECO:0000256" key="7">
    <source>
        <dbReference type="ARBA" id="ARBA00022967"/>
    </source>
</evidence>
<evidence type="ECO:0000256" key="8">
    <source>
        <dbReference type="ARBA" id="ARBA00023136"/>
    </source>
</evidence>
<dbReference type="PANTHER" id="PTHR43790:SF3">
    <property type="entry name" value="D-ALLOSE IMPORT ATP-BINDING PROTEIN ALSA-RELATED"/>
    <property type="match status" value="1"/>
</dbReference>
<dbReference type="Pfam" id="PF00005">
    <property type="entry name" value="ABC_tran"/>
    <property type="match status" value="2"/>
</dbReference>
<keyword evidence="11" id="KW-1185">Reference proteome</keyword>
<dbReference type="InterPro" id="IPR003439">
    <property type="entry name" value="ABC_transporter-like_ATP-bd"/>
</dbReference>
<dbReference type="RefSeq" id="WP_063164657.1">
    <property type="nucleotide sequence ID" value="NZ_CP014342.1"/>
</dbReference>
<feature type="domain" description="ABC transporter" evidence="9">
    <location>
        <begin position="256"/>
        <end position="499"/>
    </location>
</feature>
<dbReference type="PROSITE" id="PS00211">
    <property type="entry name" value="ABC_TRANSPORTER_1"/>
    <property type="match status" value="1"/>
</dbReference>
<dbReference type="InterPro" id="IPR027417">
    <property type="entry name" value="P-loop_NTPase"/>
</dbReference>
<evidence type="ECO:0000259" key="9">
    <source>
        <dbReference type="PROSITE" id="PS50893"/>
    </source>
</evidence>
<dbReference type="SMART" id="SM00382">
    <property type="entry name" value="AAA"/>
    <property type="match status" value="2"/>
</dbReference>
<keyword evidence="1" id="KW-0813">Transport</keyword>
<sequence length="500" mass="55442">MEQPLLSMEGISKSFNGIKVLDSVSFSLRKGEVHALMGGNGAGKSTLMKILTGVYQADEGEIFIEGKKVSINNTEDAERNYISMIFQEFSLVPTLTVAQNIFLTREPKNAIGILNDKECIAKTKELLKELEVDINPTDIIGNLGVGYWQMTEIAKALSQNAKILIMDEPTSSLTKKETEILFNFINKLKKKGISIIYISHRMDEIFQICDRITILRDGKKIATESCDEITMETVIQHMVGADLDKAFEWKERFYSIEGTPILEVKNLSSGTKVKDISFRLYPGEILGVAGLMGSGRSEMVRAIFGIDPIDGGEIFVKGKKHTIKSPTDAIAAGLALIPEDRRMQGLILQHSVKENIILPIISKIKKGVFLDERKANKIAEKFVERLNIKTDDIFKTAGLLSGGNQQKIVLAKWLANNPDILILDEPTIGVDIAAKTEIIDIIRELADSGKSILVISSELPELLAVSDRIIVVHEGRVVKELKRKEIDSEEVLQHAIQGTK</sequence>
<protein>
    <submittedName>
        <fullName evidence="10">Sugar ABC transporter ATP-binding protein</fullName>
    </submittedName>
</protein>
<keyword evidence="8" id="KW-0472">Membrane</keyword>
<keyword evidence="5" id="KW-0547">Nucleotide-binding</keyword>
<evidence type="ECO:0000256" key="3">
    <source>
        <dbReference type="ARBA" id="ARBA00022597"/>
    </source>
</evidence>
<evidence type="ECO:0000313" key="10">
    <source>
        <dbReference type="EMBL" id="AMX82226.1"/>
    </source>
</evidence>
<gene>
    <name evidence="10" type="ORF">GS3922_00085</name>
</gene>
<evidence type="ECO:0000256" key="4">
    <source>
        <dbReference type="ARBA" id="ARBA00022737"/>
    </source>
</evidence>
<reference evidence="10 11" key="1">
    <citation type="submission" date="2016-02" db="EMBL/GenBank/DDBJ databases">
        <title>Complete genome sequence of Geobacillus subterraneus KCTC 3922T.</title>
        <authorList>
            <person name="Lee D.-W."/>
            <person name="Lee Y.-J."/>
            <person name="Lee S.-J."/>
            <person name="Park G.-S."/>
            <person name="Lee S.-J."/>
            <person name="Shin J.-H."/>
        </authorList>
    </citation>
    <scope>NUCLEOTIDE SEQUENCE [LARGE SCALE GENOMIC DNA]</scope>
    <source>
        <strain evidence="10 11">KCTC 3922</strain>
    </source>
</reference>
<dbReference type="InterPro" id="IPR050107">
    <property type="entry name" value="ABC_carbohydrate_import_ATPase"/>
</dbReference>
<keyword evidence="3" id="KW-0762">Sugar transport</keyword>
<dbReference type="InterPro" id="IPR003593">
    <property type="entry name" value="AAA+_ATPase"/>
</dbReference>
<dbReference type="EMBL" id="CP014342">
    <property type="protein sequence ID" value="AMX82226.1"/>
    <property type="molecule type" value="Genomic_DNA"/>
</dbReference>
<dbReference type="Proteomes" id="UP000076226">
    <property type="component" value="Chromosome"/>
</dbReference>
<keyword evidence="2" id="KW-1003">Cell membrane</keyword>